<evidence type="ECO:0000256" key="4">
    <source>
        <dbReference type="ARBA" id="ARBA00022807"/>
    </source>
</evidence>
<evidence type="ECO:0000256" key="2">
    <source>
        <dbReference type="ARBA" id="ARBA00022670"/>
    </source>
</evidence>
<sequence length="132" mass="15398">MPLNIAMHWILLVLDINGKRIKVYDSLKRRGDSLSSIRVFIPCLENFLPKVMERLGVYDKRPEAHIGKGKIRIEMVRNCPQQEDGGNCGMFIIKFAQFLMMGREVTEVSNQDMEMYRHKMMTELLMYASRGK</sequence>
<evidence type="ECO:0000313" key="6">
    <source>
        <dbReference type="EMBL" id="CAH9088411.1"/>
    </source>
</evidence>
<dbReference type="InterPro" id="IPR038765">
    <property type="entry name" value="Papain-like_cys_pep_sf"/>
</dbReference>
<keyword evidence="4" id="KW-0788">Thiol protease</keyword>
<evidence type="ECO:0000256" key="1">
    <source>
        <dbReference type="ARBA" id="ARBA00005234"/>
    </source>
</evidence>
<comment type="similarity">
    <text evidence="1">Belongs to the peptidase C48 family.</text>
</comment>
<gene>
    <name evidence="6" type="ORF">CEPIT_LOCUS10468</name>
</gene>
<dbReference type="PANTHER" id="PTHR12606:SF141">
    <property type="entry name" value="GH15225P-RELATED"/>
    <property type="match status" value="1"/>
</dbReference>
<evidence type="ECO:0000313" key="7">
    <source>
        <dbReference type="Proteomes" id="UP001152523"/>
    </source>
</evidence>
<dbReference type="InterPro" id="IPR003653">
    <property type="entry name" value="Peptidase_C48_C"/>
</dbReference>
<organism evidence="6 7">
    <name type="scientific">Cuscuta epithymum</name>
    <dbReference type="NCBI Taxonomy" id="186058"/>
    <lineage>
        <taxon>Eukaryota</taxon>
        <taxon>Viridiplantae</taxon>
        <taxon>Streptophyta</taxon>
        <taxon>Embryophyta</taxon>
        <taxon>Tracheophyta</taxon>
        <taxon>Spermatophyta</taxon>
        <taxon>Magnoliopsida</taxon>
        <taxon>eudicotyledons</taxon>
        <taxon>Gunneridae</taxon>
        <taxon>Pentapetalae</taxon>
        <taxon>asterids</taxon>
        <taxon>lamiids</taxon>
        <taxon>Solanales</taxon>
        <taxon>Convolvulaceae</taxon>
        <taxon>Cuscuteae</taxon>
        <taxon>Cuscuta</taxon>
        <taxon>Cuscuta subgen. Cuscuta</taxon>
    </lineage>
</organism>
<dbReference type="Gene3D" id="3.40.395.10">
    <property type="entry name" value="Adenoviral Proteinase, Chain A"/>
    <property type="match status" value="1"/>
</dbReference>
<feature type="domain" description="Ubiquitin-like protease family profile" evidence="5">
    <location>
        <begin position="1"/>
        <end position="99"/>
    </location>
</feature>
<dbReference type="SUPFAM" id="SSF54001">
    <property type="entry name" value="Cysteine proteinases"/>
    <property type="match status" value="1"/>
</dbReference>
<keyword evidence="2" id="KW-0645">Protease</keyword>
<protein>
    <recommendedName>
        <fullName evidence="5">Ubiquitin-like protease family profile domain-containing protein</fullName>
    </recommendedName>
</protein>
<dbReference type="GO" id="GO:0006508">
    <property type="term" value="P:proteolysis"/>
    <property type="evidence" value="ECO:0007669"/>
    <property type="project" value="UniProtKB-KW"/>
</dbReference>
<keyword evidence="7" id="KW-1185">Reference proteome</keyword>
<name>A0AAV0CY48_9ASTE</name>
<dbReference type="Proteomes" id="UP001152523">
    <property type="component" value="Unassembled WGS sequence"/>
</dbReference>
<comment type="caution">
    <text evidence="6">The sequence shown here is derived from an EMBL/GenBank/DDBJ whole genome shotgun (WGS) entry which is preliminary data.</text>
</comment>
<feature type="non-terminal residue" evidence="6">
    <location>
        <position position="132"/>
    </location>
</feature>
<accession>A0AAV0CY48</accession>
<dbReference type="GO" id="GO:0008234">
    <property type="term" value="F:cysteine-type peptidase activity"/>
    <property type="evidence" value="ECO:0007669"/>
    <property type="project" value="UniProtKB-KW"/>
</dbReference>
<evidence type="ECO:0000259" key="5">
    <source>
        <dbReference type="PROSITE" id="PS50600"/>
    </source>
</evidence>
<dbReference type="Pfam" id="PF02902">
    <property type="entry name" value="Peptidase_C48"/>
    <property type="match status" value="1"/>
</dbReference>
<proteinExistence type="inferred from homology"/>
<dbReference type="AlphaFoldDB" id="A0AAV0CY48"/>
<dbReference type="PROSITE" id="PS50600">
    <property type="entry name" value="ULP_PROTEASE"/>
    <property type="match status" value="1"/>
</dbReference>
<keyword evidence="3" id="KW-0378">Hydrolase</keyword>
<reference evidence="6" key="1">
    <citation type="submission" date="2022-07" db="EMBL/GenBank/DDBJ databases">
        <authorList>
            <person name="Macas J."/>
            <person name="Novak P."/>
            <person name="Neumann P."/>
        </authorList>
    </citation>
    <scope>NUCLEOTIDE SEQUENCE</scope>
</reference>
<dbReference type="EMBL" id="CAMAPF010000059">
    <property type="protein sequence ID" value="CAH9088411.1"/>
    <property type="molecule type" value="Genomic_DNA"/>
</dbReference>
<evidence type="ECO:0000256" key="3">
    <source>
        <dbReference type="ARBA" id="ARBA00022801"/>
    </source>
</evidence>
<dbReference type="PANTHER" id="PTHR12606">
    <property type="entry name" value="SENTRIN/SUMO-SPECIFIC PROTEASE"/>
    <property type="match status" value="1"/>
</dbReference>